<dbReference type="AlphaFoldDB" id="A0A8J6XKP6"/>
<sequence length="148" mass="16293">MNVSLWQRLCSDMKRLKYWLVLLTALWLSIAAPGCKFFTPNTPTVSPPTQTTSQATTFAQHFDGVTINVITQDETVHTGTKKWIAGFEALTGAKVNLTGVPFKNLYNILQKNWSSSASKYDMAIVLPVLTPLMVSITHPTPPISVGQV</sequence>
<dbReference type="Gene3D" id="3.40.190.10">
    <property type="entry name" value="Periplasmic binding protein-like II"/>
    <property type="match status" value="1"/>
</dbReference>
<dbReference type="RefSeq" id="WP_190835540.1">
    <property type="nucleotide sequence ID" value="NZ_CAWPPI010000095.1"/>
</dbReference>
<gene>
    <name evidence="1" type="ORF">ICL16_31540</name>
</gene>
<evidence type="ECO:0000313" key="2">
    <source>
        <dbReference type="Proteomes" id="UP000629098"/>
    </source>
</evidence>
<organism evidence="1 2">
    <name type="scientific">Iningainema tapete BLCC-T55</name>
    <dbReference type="NCBI Taxonomy" id="2748662"/>
    <lineage>
        <taxon>Bacteria</taxon>
        <taxon>Bacillati</taxon>
        <taxon>Cyanobacteriota</taxon>
        <taxon>Cyanophyceae</taxon>
        <taxon>Nostocales</taxon>
        <taxon>Scytonemataceae</taxon>
        <taxon>Iningainema tapete</taxon>
    </lineage>
</organism>
<comment type="caution">
    <text evidence="1">The sequence shown here is derived from an EMBL/GenBank/DDBJ whole genome shotgun (WGS) entry which is preliminary data.</text>
</comment>
<dbReference type="EMBL" id="JACXAE010000095">
    <property type="protein sequence ID" value="MBD2776468.1"/>
    <property type="molecule type" value="Genomic_DNA"/>
</dbReference>
<reference evidence="1" key="1">
    <citation type="submission" date="2020-09" db="EMBL/GenBank/DDBJ databases">
        <title>Iningainema tapete sp. nov. (Scytonemataceae, Cyanobacteria) from greenhouses in central Florida (USA) produces two types of nodularin with biosynthetic potential for microcystin-LR and anabaenopeptins.</title>
        <authorList>
            <person name="Berthold D.E."/>
            <person name="Lefler F.W."/>
            <person name="Huang I.-S."/>
            <person name="Abdulla H."/>
            <person name="Zimba P.V."/>
            <person name="Laughinghouse H.D. IV."/>
        </authorList>
    </citation>
    <scope>NUCLEOTIDE SEQUENCE</scope>
    <source>
        <strain evidence="1">BLCCT55</strain>
    </source>
</reference>
<dbReference type="Proteomes" id="UP000629098">
    <property type="component" value="Unassembled WGS sequence"/>
</dbReference>
<proteinExistence type="predicted"/>
<keyword evidence="2" id="KW-1185">Reference proteome</keyword>
<evidence type="ECO:0000313" key="1">
    <source>
        <dbReference type="EMBL" id="MBD2776468.1"/>
    </source>
</evidence>
<protein>
    <submittedName>
        <fullName evidence="1">Uncharacterized protein</fullName>
    </submittedName>
</protein>
<accession>A0A8J6XKP6</accession>
<name>A0A8J6XKP6_9CYAN</name>